<evidence type="ECO:0008006" key="4">
    <source>
        <dbReference type="Google" id="ProtNLM"/>
    </source>
</evidence>
<evidence type="ECO:0000313" key="3">
    <source>
        <dbReference type="Proteomes" id="UP000325155"/>
    </source>
</evidence>
<dbReference type="GO" id="GO:0034219">
    <property type="term" value="P:carbohydrate transmembrane transport"/>
    <property type="evidence" value="ECO:0007669"/>
    <property type="project" value="InterPro"/>
</dbReference>
<evidence type="ECO:0000256" key="1">
    <source>
        <dbReference type="SAM" id="SignalP"/>
    </source>
</evidence>
<reference evidence="2 3" key="1">
    <citation type="submission" date="2019-08" db="EMBL/GenBank/DDBJ databases">
        <title>Highly reduced genomes of protist endosymbionts show evolutionary convergence.</title>
        <authorList>
            <person name="George E."/>
            <person name="Husnik F."/>
            <person name="Tashyreva D."/>
            <person name="Prokopchuk G."/>
            <person name="Horak A."/>
            <person name="Kwong W.K."/>
            <person name="Lukes J."/>
            <person name="Keeling P.J."/>
        </authorList>
    </citation>
    <scope>NUCLEOTIDE SEQUENCE [LARGE SCALE GENOMIC DNA]</scope>
    <source>
        <strain evidence="2">1605</strain>
    </source>
</reference>
<feature type="signal peptide" evidence="1">
    <location>
        <begin position="1"/>
        <end position="19"/>
    </location>
</feature>
<dbReference type="OrthoDB" id="8499038at2"/>
<dbReference type="AlphaFoldDB" id="A0A5C0UDH3"/>
<evidence type="ECO:0000313" key="2">
    <source>
        <dbReference type="EMBL" id="QEK38085.1"/>
    </source>
</evidence>
<dbReference type="GO" id="GO:0016020">
    <property type="term" value="C:membrane"/>
    <property type="evidence" value="ECO:0007669"/>
    <property type="project" value="InterPro"/>
</dbReference>
<protein>
    <recommendedName>
        <fullName evidence="4">Outer membrane protein beta-barrel domain-containing protein</fullName>
    </recommendedName>
</protein>
<accession>A0A5C0UDH3</accession>
<gene>
    <name evidence="2" type="ORF">FZC35_01705</name>
</gene>
<organism evidence="2 3">
    <name type="scientific">Candidatus Cytomitobacter indipagum</name>
    <dbReference type="NCBI Taxonomy" id="2601575"/>
    <lineage>
        <taxon>Bacteria</taxon>
        <taxon>Pseudomonadati</taxon>
        <taxon>Pseudomonadota</taxon>
        <taxon>Alphaproteobacteria</taxon>
        <taxon>Holosporales</taxon>
        <taxon>Holosporaceae</taxon>
        <taxon>Candidatus Cytomitobacter</taxon>
    </lineage>
</organism>
<dbReference type="RefSeq" id="WP_148980932.1">
    <property type="nucleotide sequence ID" value="NZ_CP043315.1"/>
</dbReference>
<dbReference type="Gene3D" id="2.40.170.10">
    <property type="entry name" value="Porin, LamB type"/>
    <property type="match status" value="1"/>
</dbReference>
<sequence>MNKKLLFATLISLSNQAFAGSFAGSFGFGATAQKTTLEAGIKNTIFAFKEDGNKGYFAGKALVSLGMKKGSSFFGVKLSASLMSDKKNLINHNANEKFINSKSNFAAHVGPEFGYQINNKFSVCYAILLAYKNMKIKNKEIKIKKEYQCGFGATVAAFYNITKIFQIGLEHGVDFMMKKENAFDNQSDKKVKEEASVKSNFTPHASVIAKISFGK</sequence>
<keyword evidence="3" id="KW-1185">Reference proteome</keyword>
<name>A0A5C0UDH3_9PROT</name>
<feature type="chain" id="PRO_5023094132" description="Outer membrane protein beta-barrel domain-containing protein" evidence="1">
    <location>
        <begin position="20"/>
        <end position="215"/>
    </location>
</feature>
<dbReference type="GO" id="GO:0015288">
    <property type="term" value="F:porin activity"/>
    <property type="evidence" value="ECO:0007669"/>
    <property type="project" value="InterPro"/>
</dbReference>
<keyword evidence="1" id="KW-0732">Signal</keyword>
<proteinExistence type="predicted"/>
<dbReference type="Proteomes" id="UP000325155">
    <property type="component" value="Chromosome"/>
</dbReference>
<dbReference type="InterPro" id="IPR036998">
    <property type="entry name" value="Porin_LamB_sf"/>
</dbReference>
<dbReference type="KEGG" id="cip:FZC35_01705"/>
<dbReference type="EMBL" id="CP043315">
    <property type="protein sequence ID" value="QEK38085.1"/>
    <property type="molecule type" value="Genomic_DNA"/>
</dbReference>